<dbReference type="Gene3D" id="1.20.1250.20">
    <property type="entry name" value="MFS general substrate transporter like domains"/>
    <property type="match status" value="1"/>
</dbReference>
<evidence type="ECO:0000256" key="1">
    <source>
        <dbReference type="ARBA" id="ARBA00004141"/>
    </source>
</evidence>
<keyword evidence="6" id="KW-0762">Sugar transport</keyword>
<evidence type="ECO:0000256" key="3">
    <source>
        <dbReference type="ARBA" id="ARBA00022989"/>
    </source>
</evidence>
<keyword evidence="3 5" id="KW-1133">Transmembrane helix</keyword>
<accession>A0A023FTT6</accession>
<comment type="subcellular location">
    <subcellularLocation>
        <location evidence="1">Membrane</location>
        <topology evidence="1">Multi-pass membrane protein</topology>
    </subcellularLocation>
</comment>
<protein>
    <submittedName>
        <fullName evidence="6">Putative sugar transporter ixodes scapularis sugar transporter</fullName>
    </submittedName>
</protein>
<feature type="transmembrane region" description="Helical" evidence="5">
    <location>
        <begin position="80"/>
        <end position="101"/>
    </location>
</feature>
<evidence type="ECO:0000313" key="6">
    <source>
        <dbReference type="EMBL" id="JAC24859.1"/>
    </source>
</evidence>
<feature type="non-terminal residue" evidence="6">
    <location>
        <position position="188"/>
    </location>
</feature>
<dbReference type="EMBL" id="GBBL01002461">
    <property type="protein sequence ID" value="JAC24859.1"/>
    <property type="molecule type" value="mRNA"/>
</dbReference>
<keyword evidence="6" id="KW-0813">Transport</keyword>
<dbReference type="GO" id="GO:0022857">
    <property type="term" value="F:transmembrane transporter activity"/>
    <property type="evidence" value="ECO:0007669"/>
    <property type="project" value="InterPro"/>
</dbReference>
<dbReference type="PANTHER" id="PTHR24064">
    <property type="entry name" value="SOLUTE CARRIER FAMILY 22 MEMBER"/>
    <property type="match status" value="1"/>
</dbReference>
<evidence type="ECO:0000256" key="4">
    <source>
        <dbReference type="ARBA" id="ARBA00023136"/>
    </source>
</evidence>
<organism evidence="6">
    <name type="scientific">Amblyomma parvum</name>
    <name type="common">South American tick</name>
    <dbReference type="NCBI Taxonomy" id="251391"/>
    <lineage>
        <taxon>Eukaryota</taxon>
        <taxon>Metazoa</taxon>
        <taxon>Ecdysozoa</taxon>
        <taxon>Arthropoda</taxon>
        <taxon>Chelicerata</taxon>
        <taxon>Arachnida</taxon>
        <taxon>Acari</taxon>
        <taxon>Parasitiformes</taxon>
        <taxon>Ixodida</taxon>
        <taxon>Ixodoidea</taxon>
        <taxon>Ixodidae</taxon>
        <taxon>Amblyomminae</taxon>
        <taxon>Amblyomma</taxon>
    </lineage>
</organism>
<dbReference type="GO" id="GO:0016020">
    <property type="term" value="C:membrane"/>
    <property type="evidence" value="ECO:0007669"/>
    <property type="project" value="UniProtKB-SubCell"/>
</dbReference>
<dbReference type="InterPro" id="IPR036259">
    <property type="entry name" value="MFS_trans_sf"/>
</dbReference>
<evidence type="ECO:0000256" key="5">
    <source>
        <dbReference type="SAM" id="Phobius"/>
    </source>
</evidence>
<sequence length="188" mass="21097">MYAVPLILWSFIMESPKWLLTAGKYGKAKEVINNIAKVNGRPELKEEEFATLRCHYKEQRRSQEANSGSGFVVLCKSRKMILFTLTNAVFQFCTAIVRYHMALDTQLMPLDPYMNYVVGGAIEVVSGIVSHVILMYLPRKKTTICCLLLTMSAYIVHAGVPEEYATAEAVTMLLGRLCLGNVININII</sequence>
<keyword evidence="4 5" id="KW-0472">Membrane</keyword>
<dbReference type="InterPro" id="IPR005828">
    <property type="entry name" value="MFS_sugar_transport-like"/>
</dbReference>
<dbReference type="AlphaFoldDB" id="A0A023FTT6"/>
<keyword evidence="2 5" id="KW-0812">Transmembrane</keyword>
<proteinExistence type="evidence at transcript level"/>
<feature type="transmembrane region" description="Helical" evidence="5">
    <location>
        <begin position="113"/>
        <end position="137"/>
    </location>
</feature>
<name>A0A023FTT6_AMBPA</name>
<reference evidence="6" key="1">
    <citation type="submission" date="2014-03" db="EMBL/GenBank/DDBJ databases">
        <title>The sialotranscriptome of Amblyomma triste, Amblyomma parvum and Amblyomma cajennense ticks, uncovered by 454-based RNA-seq.</title>
        <authorList>
            <person name="Garcia G.R."/>
            <person name="Gardinassi L.G."/>
            <person name="Ribeiro J.M."/>
            <person name="Anatrielo E."/>
            <person name="Ferreira B.R."/>
            <person name="Moreira H.N."/>
            <person name="Mafra C."/>
            <person name="Olegario M.M."/>
            <person name="Szabo P.J."/>
            <person name="Miranda-Santos I.K."/>
            <person name="Maruyama S.R."/>
        </authorList>
    </citation>
    <scope>NUCLEOTIDE SEQUENCE</scope>
    <source>
        <strain evidence="6">Araguapaz</strain>
        <tissue evidence="6">Salivary glands</tissue>
    </source>
</reference>
<dbReference type="Pfam" id="PF00083">
    <property type="entry name" value="Sugar_tr"/>
    <property type="match status" value="1"/>
</dbReference>
<evidence type="ECO:0000256" key="2">
    <source>
        <dbReference type="ARBA" id="ARBA00022692"/>
    </source>
</evidence>
<dbReference type="SUPFAM" id="SSF103473">
    <property type="entry name" value="MFS general substrate transporter"/>
    <property type="match status" value="1"/>
</dbReference>